<dbReference type="Gene3D" id="3.40.250.10">
    <property type="entry name" value="Rhodanese-like domain"/>
    <property type="match status" value="1"/>
</dbReference>
<gene>
    <name evidence="2" type="ORF">MNB_SV-13-276</name>
</gene>
<proteinExistence type="predicted"/>
<evidence type="ECO:0000259" key="1">
    <source>
        <dbReference type="PROSITE" id="PS50206"/>
    </source>
</evidence>
<dbReference type="InterPro" id="IPR036873">
    <property type="entry name" value="Rhodanese-like_dom_sf"/>
</dbReference>
<dbReference type="AlphaFoldDB" id="A0A1W1D1T8"/>
<dbReference type="PROSITE" id="PS50206">
    <property type="entry name" value="RHODANESE_3"/>
    <property type="match status" value="1"/>
</dbReference>
<name>A0A1W1D1T8_9ZZZZ</name>
<dbReference type="Pfam" id="PF00581">
    <property type="entry name" value="Rhodanese"/>
    <property type="match status" value="1"/>
</dbReference>
<dbReference type="SUPFAM" id="SSF52821">
    <property type="entry name" value="Rhodanese/Cell cycle control phosphatase"/>
    <property type="match status" value="1"/>
</dbReference>
<accession>A0A1W1D1T8</accession>
<sequence length="137" mass="15677">MNKLLFGLLFISSTLFAEITHIEATPKFIKETKLKIIDIRTETEWVTHGIIKNAFLLTFFDRFGNYDIDVFTKKLDNIIDKGEKFAIICHVGSRTKMLSNLLGKKMNYNVVDLKGGMVQLIKKGYKPTFPSLSISQK</sequence>
<dbReference type="EMBL" id="FPHM01000319">
    <property type="protein sequence ID" value="SFV71862.1"/>
    <property type="molecule type" value="Genomic_DNA"/>
</dbReference>
<feature type="domain" description="Rhodanese" evidence="1">
    <location>
        <begin position="30"/>
        <end position="129"/>
    </location>
</feature>
<dbReference type="InterPro" id="IPR001763">
    <property type="entry name" value="Rhodanese-like_dom"/>
</dbReference>
<organism evidence="2">
    <name type="scientific">hydrothermal vent metagenome</name>
    <dbReference type="NCBI Taxonomy" id="652676"/>
    <lineage>
        <taxon>unclassified sequences</taxon>
        <taxon>metagenomes</taxon>
        <taxon>ecological metagenomes</taxon>
    </lineage>
</organism>
<evidence type="ECO:0000313" key="2">
    <source>
        <dbReference type="EMBL" id="SFV71862.1"/>
    </source>
</evidence>
<protein>
    <recommendedName>
        <fullName evidence="1">Rhodanese domain-containing protein</fullName>
    </recommendedName>
</protein>
<dbReference type="CDD" id="cd00158">
    <property type="entry name" value="RHOD"/>
    <property type="match status" value="1"/>
</dbReference>
<reference evidence="2" key="1">
    <citation type="submission" date="2016-10" db="EMBL/GenBank/DDBJ databases">
        <authorList>
            <person name="de Groot N.N."/>
        </authorList>
    </citation>
    <scope>NUCLEOTIDE SEQUENCE</scope>
</reference>